<evidence type="ECO:0000256" key="4">
    <source>
        <dbReference type="ARBA" id="ARBA00022777"/>
    </source>
</evidence>
<evidence type="ECO:0000256" key="2">
    <source>
        <dbReference type="ARBA" id="ARBA00022679"/>
    </source>
</evidence>
<evidence type="ECO:0000256" key="5">
    <source>
        <dbReference type="ARBA" id="ARBA00022840"/>
    </source>
</evidence>
<dbReference type="Proteomes" id="UP000251341">
    <property type="component" value="Unassembled WGS sequence"/>
</dbReference>
<name>A0A315ETF2_9BURK</name>
<keyword evidence="4" id="KW-0418">Kinase</keyword>
<keyword evidence="2" id="KW-0808">Transferase</keyword>
<evidence type="ECO:0000256" key="1">
    <source>
        <dbReference type="ARBA" id="ARBA00010688"/>
    </source>
</evidence>
<keyword evidence="8" id="KW-1185">Reference proteome</keyword>
<evidence type="ECO:0000256" key="3">
    <source>
        <dbReference type="ARBA" id="ARBA00022741"/>
    </source>
</evidence>
<comment type="caution">
    <text evidence="7">The sequence shown here is derived from an EMBL/GenBank/DDBJ whole genome shotgun (WGS) entry which is preliminary data.</text>
</comment>
<evidence type="ECO:0000313" key="8">
    <source>
        <dbReference type="Proteomes" id="UP000251341"/>
    </source>
</evidence>
<keyword evidence="3" id="KW-0547">Nucleotide-binding</keyword>
<protein>
    <recommendedName>
        <fullName evidence="6">Carbohydrate kinase PfkB domain-containing protein</fullName>
    </recommendedName>
</protein>
<feature type="domain" description="Carbohydrate kinase PfkB" evidence="6">
    <location>
        <begin position="17"/>
        <end position="314"/>
    </location>
</feature>
<comment type="similarity">
    <text evidence="1">Belongs to the carbohydrate kinase PfkB family.</text>
</comment>
<dbReference type="InterPro" id="IPR011611">
    <property type="entry name" value="PfkB_dom"/>
</dbReference>
<dbReference type="SUPFAM" id="SSF53613">
    <property type="entry name" value="Ribokinase-like"/>
    <property type="match status" value="1"/>
</dbReference>
<dbReference type="Gene3D" id="3.40.1190.20">
    <property type="match status" value="1"/>
</dbReference>
<accession>A0A315ETF2</accession>
<reference evidence="7 8" key="1">
    <citation type="submission" date="2017-04" db="EMBL/GenBank/DDBJ databases">
        <title>Unexpected and diverse lifestyles within the genus Limnohabitans.</title>
        <authorList>
            <person name="Kasalicky V."/>
            <person name="Mehrshad M."/>
            <person name="Andrei S.-A."/>
            <person name="Salcher M."/>
            <person name="Kratochvilova H."/>
            <person name="Simek K."/>
            <person name="Ghai R."/>
        </authorList>
    </citation>
    <scope>NUCLEOTIDE SEQUENCE [LARGE SCALE GENOMIC DNA]</scope>
    <source>
        <strain evidence="7 8">MWH-C5</strain>
    </source>
</reference>
<dbReference type="PANTHER" id="PTHR43085:SF1">
    <property type="entry name" value="PSEUDOURIDINE KINASE-RELATED"/>
    <property type="match status" value="1"/>
</dbReference>
<dbReference type="EMBL" id="NESP01000001">
    <property type="protein sequence ID" value="PUE60561.1"/>
    <property type="molecule type" value="Genomic_DNA"/>
</dbReference>
<evidence type="ECO:0000259" key="6">
    <source>
        <dbReference type="Pfam" id="PF00294"/>
    </source>
</evidence>
<dbReference type="GO" id="GO:0016301">
    <property type="term" value="F:kinase activity"/>
    <property type="evidence" value="ECO:0007669"/>
    <property type="project" value="UniProtKB-KW"/>
</dbReference>
<evidence type="ECO:0000313" key="7">
    <source>
        <dbReference type="EMBL" id="PUE60561.1"/>
    </source>
</evidence>
<sequence>MLGLSTASHTPPARTPVWVLGEALMDCMAQPDGSLVPHLGGSPYNLALATALQGASVGFVAPFSTDTFGQALLDHLQANHARSLLPRSAWPTSLAVVQVHEGQPSYGFYRDNVADRDYQVADVVALLEASPPGVLHTGSLMAMPPEHHKVLQIVAAAKRLGWIISVDVNLRPRVAHDVPAYLQAVREVAALADWLKASDEDLELLGFAEVSLANASSLATHWMAQGCSRVALTFGAQGAYLQVGDAHAQGAAPVVDVKDTVGAGDTFWGSCLADWVRHDTLNNNSLAMQRVPETLQRALVAAAINCSRVGCQPPDIATLDAAL</sequence>
<organism evidence="7 8">
    <name type="scientific">Limnohabitans curvus</name>
    <dbReference type="NCBI Taxonomy" id="323423"/>
    <lineage>
        <taxon>Bacteria</taxon>
        <taxon>Pseudomonadati</taxon>
        <taxon>Pseudomonadota</taxon>
        <taxon>Betaproteobacteria</taxon>
        <taxon>Burkholderiales</taxon>
        <taxon>Comamonadaceae</taxon>
        <taxon>Limnohabitans</taxon>
    </lineage>
</organism>
<dbReference type="AlphaFoldDB" id="A0A315ETF2"/>
<dbReference type="Pfam" id="PF00294">
    <property type="entry name" value="PfkB"/>
    <property type="match status" value="1"/>
</dbReference>
<dbReference type="InterPro" id="IPR029056">
    <property type="entry name" value="Ribokinase-like"/>
</dbReference>
<dbReference type="InterPro" id="IPR050306">
    <property type="entry name" value="PfkB_Carbo_kinase"/>
</dbReference>
<gene>
    <name evidence="7" type="ORF">B9Z44_13875</name>
</gene>
<proteinExistence type="inferred from homology"/>
<dbReference type="PANTHER" id="PTHR43085">
    <property type="entry name" value="HEXOKINASE FAMILY MEMBER"/>
    <property type="match status" value="1"/>
</dbReference>
<keyword evidence="5" id="KW-0067">ATP-binding</keyword>
<dbReference type="GO" id="GO:0005524">
    <property type="term" value="F:ATP binding"/>
    <property type="evidence" value="ECO:0007669"/>
    <property type="project" value="UniProtKB-KW"/>
</dbReference>